<comment type="caution">
    <text evidence="2">The sequence shown here is derived from an EMBL/GenBank/DDBJ whole genome shotgun (WGS) entry which is preliminary data.</text>
</comment>
<name>A0ABP0L729_9DINO</name>
<evidence type="ECO:0000313" key="3">
    <source>
        <dbReference type="Proteomes" id="UP001642464"/>
    </source>
</evidence>
<reference evidence="2 3" key="1">
    <citation type="submission" date="2024-02" db="EMBL/GenBank/DDBJ databases">
        <authorList>
            <person name="Chen Y."/>
            <person name="Shah S."/>
            <person name="Dougan E. K."/>
            <person name="Thang M."/>
            <person name="Chan C."/>
        </authorList>
    </citation>
    <scope>NUCLEOTIDE SEQUENCE [LARGE SCALE GENOMIC DNA]</scope>
</reference>
<accession>A0ABP0L729</accession>
<evidence type="ECO:0000313" key="2">
    <source>
        <dbReference type="EMBL" id="CAK9033999.1"/>
    </source>
</evidence>
<feature type="compositionally biased region" description="Polar residues" evidence="1">
    <location>
        <begin position="237"/>
        <end position="272"/>
    </location>
</feature>
<feature type="compositionally biased region" description="Acidic residues" evidence="1">
    <location>
        <begin position="287"/>
        <end position="319"/>
    </location>
</feature>
<feature type="compositionally biased region" description="Basic residues" evidence="1">
    <location>
        <begin position="518"/>
        <end position="529"/>
    </location>
</feature>
<sequence length="698" mass="75461">MAPTAADALQKAAERARRLADRKIAADDEAAAMTAAAKGNDGGLPSPAASTGLAHPAVVVNGVPVLTTPEGRIRRRNTSALSLPSASKMSKPESAGYSDGASTSAASAGVASASKGVKAKKKSKKSKKYNKSKKRGGKAKQKIRSMPVKHPVAASRPEGGEVQPVNGEDYPEPPGPAEPKLRRTMAHLKTSPEVSPGNGGATGEQMHVAPLKPAAKKAAPKPKVALKEEHGGEDQPGTGTTSATHQNQVKRSQSDNLCRATSSVQQTPSACPSLQPDVNDLPPRPEGEDDPGASGDESEEPDEPEEGDEEEEQEAEPEQEEPKGDCEKKDPPKEPKPDAKDGSKDDGKTKKKRVKTEAQKAAHARYMRFSQSLSSKKTPPEVRKAGQNAKYCHEKLQVLLDEWLSCGGRWTESTFYIRATERSTHSTRGARVWLTRDQIAEKYKSREIANMICDQKLSDPEAFRTQTKLHPDCDKEEMRLFLVWDSETISEQTDSVVESLFEAIDGGSSSESGDGGGKKRKKSSKKKSKKDSSSSSSSRDESSSESEEKKSKKKKKGSKGKKSKKARGGKGKKRKETKAQKQARLDKEKIQLEKAEQKEKEKAEKESLSKGKKALGVLNDKIVEASNREKSLLNMSPEIKAAIGGGLTKQKNALCDLRGKLQQSIDKLAVKEVDVLAEKSKGLVEEYKSFLTRISMAK</sequence>
<dbReference type="EMBL" id="CAXAMM010014514">
    <property type="protein sequence ID" value="CAK9033999.1"/>
    <property type="molecule type" value="Genomic_DNA"/>
</dbReference>
<feature type="region of interest" description="Disordered" evidence="1">
    <location>
        <begin position="505"/>
        <end position="612"/>
    </location>
</feature>
<organism evidence="2 3">
    <name type="scientific">Durusdinium trenchii</name>
    <dbReference type="NCBI Taxonomy" id="1381693"/>
    <lineage>
        <taxon>Eukaryota</taxon>
        <taxon>Sar</taxon>
        <taxon>Alveolata</taxon>
        <taxon>Dinophyceae</taxon>
        <taxon>Suessiales</taxon>
        <taxon>Symbiodiniaceae</taxon>
        <taxon>Durusdinium</taxon>
    </lineage>
</organism>
<feature type="compositionally biased region" description="Basic and acidic residues" evidence="1">
    <location>
        <begin position="577"/>
        <end position="609"/>
    </location>
</feature>
<feature type="compositionally biased region" description="Basic residues" evidence="1">
    <location>
        <begin position="117"/>
        <end position="143"/>
    </location>
</feature>
<evidence type="ECO:0000256" key="1">
    <source>
        <dbReference type="SAM" id="MobiDB-lite"/>
    </source>
</evidence>
<gene>
    <name evidence="2" type="ORF">SCF082_LOCUS20706</name>
</gene>
<protein>
    <submittedName>
        <fullName evidence="2">Uncharacterized protein</fullName>
    </submittedName>
</protein>
<feature type="compositionally biased region" description="Polar residues" evidence="1">
    <location>
        <begin position="78"/>
        <end position="88"/>
    </location>
</feature>
<keyword evidence="3" id="KW-1185">Reference proteome</keyword>
<feature type="compositionally biased region" description="Low complexity" evidence="1">
    <location>
        <begin position="94"/>
        <end position="116"/>
    </location>
</feature>
<feature type="region of interest" description="Disordered" evidence="1">
    <location>
        <begin position="35"/>
        <end position="366"/>
    </location>
</feature>
<feature type="compositionally biased region" description="Basic and acidic residues" evidence="1">
    <location>
        <begin position="320"/>
        <end position="348"/>
    </location>
</feature>
<dbReference type="Proteomes" id="UP001642464">
    <property type="component" value="Unassembled WGS sequence"/>
</dbReference>
<feature type="compositionally biased region" description="Basic and acidic residues" evidence="1">
    <location>
        <begin position="538"/>
        <end position="550"/>
    </location>
</feature>
<proteinExistence type="predicted"/>
<feature type="compositionally biased region" description="Basic residues" evidence="1">
    <location>
        <begin position="551"/>
        <end position="576"/>
    </location>
</feature>